<evidence type="ECO:0000313" key="3">
    <source>
        <dbReference type="Proteomes" id="UP000008063"/>
    </source>
</evidence>
<feature type="domain" description="Dienelactone hydrolase" evidence="1">
    <location>
        <begin position="103"/>
        <end position="151"/>
    </location>
</feature>
<dbReference type="GO" id="GO:0016787">
    <property type="term" value="F:hydrolase activity"/>
    <property type="evidence" value="ECO:0007669"/>
    <property type="project" value="InterPro"/>
</dbReference>
<sequence length="209" mass="23103">MGLNIWQGASRNTQDPVMGVVIKWGGLASLASFLVETYDTSCVRHEGTPEGKFETVGGINCYVGTPSTAYPRDTVILFLTDVFGINLPNALTRPPFDSIITALKEQGVTRFGATGYCFGGRYVFNLAFEHTIHVSVANHPWLLQSPEDFEKYFATSHVALLINSYPIDEQFPTFYQVAADEVLATINSSQGTRENFFKDARMNSLSVEI</sequence>
<reference evidence="3" key="1">
    <citation type="journal article" date="2011" name="Science">
        <title>The plant cell wall-decomposing machinery underlies the functional diversity of forest fungi.</title>
        <authorList>
            <person name="Eastwood D.C."/>
            <person name="Floudas D."/>
            <person name="Binder M."/>
            <person name="Majcherczyk A."/>
            <person name="Schneider P."/>
            <person name="Aerts A."/>
            <person name="Asiegbu F.O."/>
            <person name="Baker S.E."/>
            <person name="Barry K."/>
            <person name="Bendiksby M."/>
            <person name="Blumentritt M."/>
            <person name="Coutinho P.M."/>
            <person name="Cullen D."/>
            <person name="de Vries R.P."/>
            <person name="Gathman A."/>
            <person name="Goodell B."/>
            <person name="Henrissat B."/>
            <person name="Ihrmark K."/>
            <person name="Kauserud H."/>
            <person name="Kohler A."/>
            <person name="LaButti K."/>
            <person name="Lapidus A."/>
            <person name="Lavin J.L."/>
            <person name="Lee Y.-H."/>
            <person name="Lindquist E."/>
            <person name="Lilly W."/>
            <person name="Lucas S."/>
            <person name="Morin E."/>
            <person name="Murat C."/>
            <person name="Oguiza J.A."/>
            <person name="Park J."/>
            <person name="Pisabarro A.G."/>
            <person name="Riley R."/>
            <person name="Rosling A."/>
            <person name="Salamov A."/>
            <person name="Schmidt O."/>
            <person name="Schmutz J."/>
            <person name="Skrede I."/>
            <person name="Stenlid J."/>
            <person name="Wiebenga A."/>
            <person name="Xie X."/>
            <person name="Kuees U."/>
            <person name="Hibbett D.S."/>
            <person name="Hoffmeister D."/>
            <person name="Hoegberg N."/>
            <person name="Martin F."/>
            <person name="Grigoriev I.V."/>
            <person name="Watkinson S.C."/>
        </authorList>
    </citation>
    <scope>NUCLEOTIDE SEQUENCE [LARGE SCALE GENOMIC DNA]</scope>
    <source>
        <strain evidence="3">strain S7.3</strain>
    </source>
</reference>
<dbReference type="FunCoup" id="F8QHX8">
    <property type="interactions" value="22"/>
</dbReference>
<dbReference type="Pfam" id="PF01738">
    <property type="entry name" value="DLH"/>
    <property type="match status" value="1"/>
</dbReference>
<dbReference type="InParanoid" id="F8QHX8"/>
<evidence type="ECO:0000259" key="1">
    <source>
        <dbReference type="Pfam" id="PF01738"/>
    </source>
</evidence>
<dbReference type="EMBL" id="GL945515">
    <property type="protein sequence ID" value="EGN92087.1"/>
    <property type="molecule type" value="Genomic_DNA"/>
</dbReference>
<dbReference type="InterPro" id="IPR029058">
    <property type="entry name" value="AB_hydrolase_fold"/>
</dbReference>
<gene>
    <name evidence="2" type="ORF">SERLA73DRAFT_79884</name>
</gene>
<dbReference type="PANTHER" id="PTHR17630:SF44">
    <property type="entry name" value="PROTEIN AIM2"/>
    <property type="match status" value="1"/>
</dbReference>
<dbReference type="AlphaFoldDB" id="F8QHX8"/>
<dbReference type="Proteomes" id="UP000008063">
    <property type="component" value="Unassembled WGS sequence"/>
</dbReference>
<accession>F8QHX8</accession>
<dbReference type="Gene3D" id="3.40.50.1820">
    <property type="entry name" value="alpha/beta hydrolase"/>
    <property type="match status" value="1"/>
</dbReference>
<dbReference type="InterPro" id="IPR002925">
    <property type="entry name" value="Dienelactn_hydro"/>
</dbReference>
<name>F8QHX8_SERL3</name>
<dbReference type="SUPFAM" id="SSF53474">
    <property type="entry name" value="alpha/beta-Hydrolases"/>
    <property type="match status" value="1"/>
</dbReference>
<evidence type="ECO:0000313" key="2">
    <source>
        <dbReference type="EMBL" id="EGN92087.1"/>
    </source>
</evidence>
<dbReference type="HOGENOM" id="CLU_1316106_0_0_1"/>
<proteinExistence type="predicted"/>
<keyword evidence="3" id="KW-1185">Reference proteome</keyword>
<organism evidence="3">
    <name type="scientific">Serpula lacrymans var. lacrymans (strain S7.3)</name>
    <name type="common">Dry rot fungus</name>
    <dbReference type="NCBI Taxonomy" id="936435"/>
    <lineage>
        <taxon>Eukaryota</taxon>
        <taxon>Fungi</taxon>
        <taxon>Dikarya</taxon>
        <taxon>Basidiomycota</taxon>
        <taxon>Agaricomycotina</taxon>
        <taxon>Agaricomycetes</taxon>
        <taxon>Agaricomycetidae</taxon>
        <taxon>Boletales</taxon>
        <taxon>Coniophorineae</taxon>
        <taxon>Serpulaceae</taxon>
        <taxon>Serpula</taxon>
    </lineage>
</organism>
<dbReference type="PANTHER" id="PTHR17630">
    <property type="entry name" value="DIENELACTONE HYDROLASE"/>
    <property type="match status" value="1"/>
</dbReference>
<protein>
    <recommendedName>
        <fullName evidence="1">Dienelactone hydrolase domain-containing protein</fullName>
    </recommendedName>
</protein>